<dbReference type="InterPro" id="IPR050194">
    <property type="entry name" value="Glycosyltransferase_grp1"/>
</dbReference>
<dbReference type="InterPro" id="IPR028098">
    <property type="entry name" value="Glyco_trans_4-like_N"/>
</dbReference>
<evidence type="ECO:0000259" key="1">
    <source>
        <dbReference type="Pfam" id="PF13439"/>
    </source>
</evidence>
<gene>
    <name evidence="2" type="ORF">SAMN04488061_0313</name>
</gene>
<evidence type="ECO:0000313" key="2">
    <source>
        <dbReference type="EMBL" id="SDO11771.1"/>
    </source>
</evidence>
<proteinExistence type="predicted"/>
<keyword evidence="3" id="KW-1185">Reference proteome</keyword>
<comment type="caution">
    <text evidence="2">The sequence shown here is derived from an EMBL/GenBank/DDBJ whole genome shotgun (WGS) entry which is preliminary data.</text>
</comment>
<dbReference type="SUPFAM" id="SSF53756">
    <property type="entry name" value="UDP-Glycosyltransferase/glycogen phosphorylase"/>
    <property type="match status" value="1"/>
</dbReference>
<sequence>MRVLIAHNQYQQLGGEDIVAENECAMLRRAGHSVQLETISNDSISGTMAKLATARRVSYNPAGREWMAERIATFQPDIVQVHNVFPLLTPAVYDACAEAGVPVVQTLHNFRVSCAGGFFLRDNKVCEKCLGGSPYWAVRHRCYRGSLLGSLAVAHMIDSHQRAGTWSKKVDLYFALSDFAKSRFIAAGLPAERIVVKPNFAIDPGPASHGSRNGALFVGRLSEEKGVRDLVAAWAGIDVPLRICGDGPLREELETQARENITFVGRIGSDEVRREMARAQFLIIPSIYYENFPMVIAEAYASGLPVLASRIGSLAEIVRHGETGHLFAPGDPIDMQTEVLAALSAPDTLAGMGQRAREIFEREYSEPAVCDLMTSTYARLVTAAQNKKCRIAGVAS</sequence>
<dbReference type="PANTHER" id="PTHR45947">
    <property type="entry name" value="SULFOQUINOVOSYL TRANSFERASE SQD2"/>
    <property type="match status" value="1"/>
</dbReference>
<dbReference type="EMBL" id="FNJC01000001">
    <property type="protein sequence ID" value="SDO11771.1"/>
    <property type="molecule type" value="Genomic_DNA"/>
</dbReference>
<dbReference type="RefSeq" id="WP_090226117.1">
    <property type="nucleotide sequence ID" value="NZ_FNJC01000001.1"/>
</dbReference>
<dbReference type="Pfam" id="PF13439">
    <property type="entry name" value="Glyco_transf_4"/>
    <property type="match status" value="1"/>
</dbReference>
<protein>
    <submittedName>
        <fullName evidence="2">Glycosyltransferase involved in cell wall bisynthesis</fullName>
    </submittedName>
</protein>
<dbReference type="Gene3D" id="3.40.50.2000">
    <property type="entry name" value="Glycogen Phosphorylase B"/>
    <property type="match status" value="2"/>
</dbReference>
<accession>A0A1H0GYI9</accession>
<reference evidence="2 3" key="1">
    <citation type="submission" date="2016-10" db="EMBL/GenBank/DDBJ databases">
        <authorList>
            <person name="Varghese N."/>
            <person name="Submissions S."/>
        </authorList>
    </citation>
    <scope>NUCLEOTIDE SEQUENCE [LARGE SCALE GENOMIC DNA]</scope>
    <source>
        <strain evidence="2 3">CGMCC 1.6497</strain>
    </source>
</reference>
<feature type="domain" description="Glycosyltransferase subfamily 4-like N-terminal" evidence="1">
    <location>
        <begin position="15"/>
        <end position="200"/>
    </location>
</feature>
<name>A0A1H0GYI9_9HYPH</name>
<dbReference type="Proteomes" id="UP000198795">
    <property type="component" value="Unassembled WGS sequence"/>
</dbReference>
<dbReference type="PANTHER" id="PTHR45947:SF13">
    <property type="entry name" value="TRANSFERASE"/>
    <property type="match status" value="1"/>
</dbReference>
<evidence type="ECO:0000313" key="3">
    <source>
        <dbReference type="Proteomes" id="UP000198795"/>
    </source>
</evidence>
<dbReference type="Pfam" id="PF13692">
    <property type="entry name" value="Glyco_trans_1_4"/>
    <property type="match status" value="1"/>
</dbReference>
<organism evidence="2 3">
    <name type="scientific">Filomicrobium insigne</name>
    <dbReference type="NCBI Taxonomy" id="418854"/>
    <lineage>
        <taxon>Bacteria</taxon>
        <taxon>Pseudomonadati</taxon>
        <taxon>Pseudomonadota</taxon>
        <taxon>Alphaproteobacteria</taxon>
        <taxon>Hyphomicrobiales</taxon>
        <taxon>Hyphomicrobiaceae</taxon>
        <taxon>Filomicrobium</taxon>
    </lineage>
</organism>